<gene>
    <name evidence="8" type="ORF">U27_01528</name>
</gene>
<evidence type="ECO:0000256" key="3">
    <source>
        <dbReference type="ARBA" id="ARBA00023082"/>
    </source>
</evidence>
<proteinExistence type="inferred from homology"/>
<dbReference type="GO" id="GO:0016987">
    <property type="term" value="F:sigma factor activity"/>
    <property type="evidence" value="ECO:0007669"/>
    <property type="project" value="UniProtKB-KW"/>
</dbReference>
<accession>A0A081CAM2</accession>
<evidence type="ECO:0000256" key="1">
    <source>
        <dbReference type="ARBA" id="ARBA00010641"/>
    </source>
</evidence>
<dbReference type="NCBIfam" id="TIGR02937">
    <property type="entry name" value="sigma70-ECF"/>
    <property type="match status" value="1"/>
</dbReference>
<dbReference type="InterPro" id="IPR039425">
    <property type="entry name" value="RNA_pol_sigma-70-like"/>
</dbReference>
<dbReference type="Pfam" id="PF04542">
    <property type="entry name" value="Sigma70_r2"/>
    <property type="match status" value="1"/>
</dbReference>
<dbReference type="SUPFAM" id="SSF88659">
    <property type="entry name" value="Sigma3 and sigma4 domains of RNA polymerase sigma factors"/>
    <property type="match status" value="1"/>
</dbReference>
<dbReference type="InterPro" id="IPR013325">
    <property type="entry name" value="RNA_pol_sigma_r2"/>
</dbReference>
<dbReference type="InterPro" id="IPR013249">
    <property type="entry name" value="RNA_pol_sigma70_r4_t2"/>
</dbReference>
<dbReference type="eggNOG" id="COG1595">
    <property type="taxonomic scope" value="Bacteria"/>
</dbReference>
<dbReference type="SUPFAM" id="SSF88946">
    <property type="entry name" value="Sigma2 domain of RNA polymerase sigma factors"/>
    <property type="match status" value="1"/>
</dbReference>
<dbReference type="PANTHER" id="PTHR43133:SF8">
    <property type="entry name" value="RNA POLYMERASE SIGMA FACTOR HI_1459-RELATED"/>
    <property type="match status" value="1"/>
</dbReference>
<keyword evidence="5" id="KW-0804">Transcription</keyword>
<evidence type="ECO:0000313" key="9">
    <source>
        <dbReference type="Proteomes" id="UP000030661"/>
    </source>
</evidence>
<evidence type="ECO:0000256" key="5">
    <source>
        <dbReference type="ARBA" id="ARBA00023163"/>
    </source>
</evidence>
<name>A0A081CAM2_VECG1</name>
<feature type="domain" description="RNA polymerase sigma-70 region 2" evidence="6">
    <location>
        <begin position="28"/>
        <end position="92"/>
    </location>
</feature>
<feature type="domain" description="RNA polymerase sigma factor 70 region 4 type 2" evidence="7">
    <location>
        <begin position="130"/>
        <end position="175"/>
    </location>
</feature>
<keyword evidence="2" id="KW-0805">Transcription regulation</keyword>
<keyword evidence="9" id="KW-1185">Reference proteome</keyword>
<reference evidence="8" key="1">
    <citation type="journal article" date="2015" name="PeerJ">
        <title>First genomic representation of candidate bacterial phylum KSB3 points to enhanced environmental sensing as a trigger of wastewater bulking.</title>
        <authorList>
            <person name="Sekiguchi Y."/>
            <person name="Ohashi A."/>
            <person name="Parks D.H."/>
            <person name="Yamauchi T."/>
            <person name="Tyson G.W."/>
            <person name="Hugenholtz P."/>
        </authorList>
    </citation>
    <scope>NUCLEOTIDE SEQUENCE [LARGE SCALE GENOMIC DNA]</scope>
</reference>
<evidence type="ECO:0000256" key="2">
    <source>
        <dbReference type="ARBA" id="ARBA00023015"/>
    </source>
</evidence>
<dbReference type="InterPro" id="IPR014284">
    <property type="entry name" value="RNA_pol_sigma-70_dom"/>
</dbReference>
<dbReference type="AlphaFoldDB" id="A0A081CAM2"/>
<keyword evidence="3" id="KW-0731">Sigma factor</keyword>
<keyword evidence="4" id="KW-0238">DNA-binding</keyword>
<dbReference type="Pfam" id="PF08281">
    <property type="entry name" value="Sigma70_r4_2"/>
    <property type="match status" value="1"/>
</dbReference>
<dbReference type="Gene3D" id="1.10.10.10">
    <property type="entry name" value="Winged helix-like DNA-binding domain superfamily/Winged helix DNA-binding domain"/>
    <property type="match status" value="1"/>
</dbReference>
<evidence type="ECO:0000256" key="4">
    <source>
        <dbReference type="ARBA" id="ARBA00023125"/>
    </source>
</evidence>
<sequence length="193" mass="22763">METDWQEVLNRAFDGDQQALGALCQEYLKPKIHPLILQRVRHWQDAEDLTQQVIEKVVQHISRIRQRSLRSFEAFVIVVARNACIEFWRKRAKNPVAQQSASDAPDDRSRPDRAFERDELTELLNTVIEEQLSEDERELLVMRILLDWSFRKIEEQTGISVSTLHARYQRALQKLGKAPDVAAYSTRRRRNRR</sequence>
<dbReference type="Gene3D" id="1.10.1740.10">
    <property type="match status" value="1"/>
</dbReference>
<dbReference type="HOGENOM" id="CLU_047691_3_0_0"/>
<dbReference type="InterPro" id="IPR013324">
    <property type="entry name" value="RNA_pol_sigma_r3/r4-like"/>
</dbReference>
<dbReference type="GO" id="GO:0006352">
    <property type="term" value="P:DNA-templated transcription initiation"/>
    <property type="evidence" value="ECO:0007669"/>
    <property type="project" value="InterPro"/>
</dbReference>
<dbReference type="PANTHER" id="PTHR43133">
    <property type="entry name" value="RNA POLYMERASE ECF-TYPE SIGMA FACTO"/>
    <property type="match status" value="1"/>
</dbReference>
<evidence type="ECO:0000313" key="8">
    <source>
        <dbReference type="EMBL" id="GAK61627.1"/>
    </source>
</evidence>
<comment type="similarity">
    <text evidence="1">Belongs to the sigma-70 factor family. ECF subfamily.</text>
</comment>
<dbReference type="GO" id="GO:0003677">
    <property type="term" value="F:DNA binding"/>
    <property type="evidence" value="ECO:0007669"/>
    <property type="project" value="UniProtKB-KW"/>
</dbReference>
<dbReference type="Proteomes" id="UP000030661">
    <property type="component" value="Unassembled WGS sequence"/>
</dbReference>
<dbReference type="EMBL" id="DF820481">
    <property type="protein sequence ID" value="GAK61627.1"/>
    <property type="molecule type" value="Genomic_DNA"/>
</dbReference>
<protein>
    <submittedName>
        <fullName evidence="8">RNA polymerase ECF-type sigma factor</fullName>
    </submittedName>
</protein>
<dbReference type="STRING" id="1499967.U27_01528"/>
<evidence type="ECO:0000259" key="6">
    <source>
        <dbReference type="Pfam" id="PF04542"/>
    </source>
</evidence>
<organism evidence="8">
    <name type="scientific">Vecturithrix granuli</name>
    <dbReference type="NCBI Taxonomy" id="1499967"/>
    <lineage>
        <taxon>Bacteria</taxon>
        <taxon>Candidatus Moduliflexota</taxon>
        <taxon>Candidatus Vecturitrichia</taxon>
        <taxon>Candidatus Vecturitrichales</taxon>
        <taxon>Candidatus Vecturitrichaceae</taxon>
        <taxon>Candidatus Vecturithrix</taxon>
    </lineage>
</organism>
<dbReference type="InterPro" id="IPR007627">
    <property type="entry name" value="RNA_pol_sigma70_r2"/>
</dbReference>
<evidence type="ECO:0000259" key="7">
    <source>
        <dbReference type="Pfam" id="PF08281"/>
    </source>
</evidence>
<dbReference type="InterPro" id="IPR036388">
    <property type="entry name" value="WH-like_DNA-bd_sf"/>
</dbReference>